<dbReference type="PANTHER" id="PTHR23339">
    <property type="entry name" value="TYROSINE SPECIFIC PROTEIN PHOSPHATASE AND DUAL SPECIFICITY PROTEIN PHOSPHATASE"/>
    <property type="match status" value="1"/>
</dbReference>
<comment type="catalytic activity">
    <reaction evidence="11">
        <text>O-phospho-L-threonyl-[protein] + H2O = L-threonyl-[protein] + phosphate</text>
        <dbReference type="Rhea" id="RHEA:47004"/>
        <dbReference type="Rhea" id="RHEA-COMP:11060"/>
        <dbReference type="Rhea" id="RHEA-COMP:11605"/>
        <dbReference type="ChEBI" id="CHEBI:15377"/>
        <dbReference type="ChEBI" id="CHEBI:30013"/>
        <dbReference type="ChEBI" id="CHEBI:43474"/>
        <dbReference type="ChEBI" id="CHEBI:61977"/>
        <dbReference type="EC" id="3.1.3.16"/>
    </reaction>
</comment>
<evidence type="ECO:0000256" key="6">
    <source>
        <dbReference type="ARBA" id="ARBA00022490"/>
    </source>
</evidence>
<dbReference type="EMBL" id="QXTE01000481">
    <property type="protein sequence ID" value="TFJ97555.1"/>
    <property type="molecule type" value="Genomic_DNA"/>
</dbReference>
<dbReference type="OrthoDB" id="432447at2759"/>
<reference evidence="18 19" key="1">
    <citation type="submission" date="2019-04" db="EMBL/GenBank/DDBJ databases">
        <title>Draft genome of the big-headed turtle Platysternon megacephalum.</title>
        <authorList>
            <person name="Gong S."/>
        </authorList>
    </citation>
    <scope>NUCLEOTIDE SEQUENCE [LARGE SCALE GENOMIC DNA]</scope>
    <source>
        <strain evidence="18">DO16091913</strain>
        <tissue evidence="18">Muscle</tissue>
    </source>
</reference>
<accession>A0A4D9DJ94</accession>
<dbReference type="InterPro" id="IPR029021">
    <property type="entry name" value="Prot-tyrosine_phosphatase-like"/>
</dbReference>
<evidence type="ECO:0000259" key="16">
    <source>
        <dbReference type="PROSITE" id="PS50054"/>
    </source>
</evidence>
<dbReference type="STRING" id="55544.A0A4D9DJ94"/>
<comment type="similarity">
    <text evidence="3">Belongs to the protein-tyrosine phosphatase family. Non-receptor class dual specificity subfamily.</text>
</comment>
<comment type="subcellular location">
    <subcellularLocation>
        <location evidence="2">Cytoplasm</location>
        <location evidence="2">Cytosol</location>
    </subcellularLocation>
    <subcellularLocation>
        <location evidence="1">Nucleus</location>
    </subcellularLocation>
</comment>
<dbReference type="InterPro" id="IPR003595">
    <property type="entry name" value="Tyr_Pase_cat"/>
</dbReference>
<dbReference type="Gene3D" id="3.90.190.10">
    <property type="entry name" value="Protein tyrosine phosphatase superfamily"/>
    <property type="match status" value="1"/>
</dbReference>
<dbReference type="SMART" id="SM00195">
    <property type="entry name" value="DSPc"/>
    <property type="match status" value="1"/>
</dbReference>
<evidence type="ECO:0000313" key="18">
    <source>
        <dbReference type="EMBL" id="TFJ97555.1"/>
    </source>
</evidence>
<dbReference type="AlphaFoldDB" id="A0A4D9DJ94"/>
<evidence type="ECO:0000256" key="11">
    <source>
        <dbReference type="ARBA" id="ARBA00048336"/>
    </source>
</evidence>
<evidence type="ECO:0000256" key="10">
    <source>
        <dbReference type="ARBA" id="ARBA00047761"/>
    </source>
</evidence>
<dbReference type="InterPro" id="IPR020422">
    <property type="entry name" value="TYR_PHOSPHATASE_DUAL_dom"/>
</dbReference>
<evidence type="ECO:0000313" key="19">
    <source>
        <dbReference type="Proteomes" id="UP000297703"/>
    </source>
</evidence>
<dbReference type="GO" id="GO:0005634">
    <property type="term" value="C:nucleus"/>
    <property type="evidence" value="ECO:0007669"/>
    <property type="project" value="UniProtKB-SubCell"/>
</dbReference>
<protein>
    <recommendedName>
        <fullName evidence="13">Dual specificity protein phosphatase 23</fullName>
        <ecNumber evidence="5">3.1.3.16</ecNumber>
        <ecNumber evidence="4">3.1.3.48</ecNumber>
    </recommendedName>
    <alternativeName>
        <fullName evidence="14">Low molecular mass dual specificity phosphatase 3</fullName>
    </alternativeName>
</protein>
<keyword evidence="9" id="KW-0539">Nucleus</keyword>
<keyword evidence="8" id="KW-0904">Protein phosphatase</keyword>
<proteinExistence type="inferred from homology"/>
<evidence type="ECO:0000256" key="8">
    <source>
        <dbReference type="ARBA" id="ARBA00022912"/>
    </source>
</evidence>
<dbReference type="GO" id="GO:0004722">
    <property type="term" value="F:protein serine/threonine phosphatase activity"/>
    <property type="evidence" value="ECO:0007669"/>
    <property type="project" value="UniProtKB-EC"/>
</dbReference>
<evidence type="ECO:0000256" key="1">
    <source>
        <dbReference type="ARBA" id="ARBA00004123"/>
    </source>
</evidence>
<evidence type="ECO:0000256" key="12">
    <source>
        <dbReference type="ARBA" id="ARBA00053915"/>
    </source>
</evidence>
<comment type="caution">
    <text evidence="18">The sequence shown here is derived from an EMBL/GenBank/DDBJ whole genome shotgun (WGS) entry which is preliminary data.</text>
</comment>
<feature type="domain" description="Tyrosine specific protein phosphatases" evidence="17">
    <location>
        <begin position="105"/>
        <end position="170"/>
    </location>
</feature>
<dbReference type="GO" id="GO:0004725">
    <property type="term" value="F:protein tyrosine phosphatase activity"/>
    <property type="evidence" value="ECO:0007669"/>
    <property type="project" value="UniProtKB-EC"/>
</dbReference>
<sequence>MGAQGQQGARNVSPHSALSNMLLCLPAAPMASAVPPNFSWVVPGKLAGLAMPRQPAHYQYMHEHGIRHLVSLTDRSPPYHDTCPGIKLHRLRIQDFCAPSLEQIKHFLKIMEDASTKGEAVAVHCMLGFGRTGTMLACYLVKAQKLTGVDAIHEIRRIRPGAIETHDQEKAVIQFHHHIK</sequence>
<evidence type="ECO:0000256" key="14">
    <source>
        <dbReference type="ARBA" id="ARBA00081937"/>
    </source>
</evidence>
<name>A0A4D9DJ94_9SAUR</name>
<comment type="catalytic activity">
    <reaction evidence="10">
        <text>O-phospho-L-seryl-[protein] + H2O = L-seryl-[protein] + phosphate</text>
        <dbReference type="Rhea" id="RHEA:20629"/>
        <dbReference type="Rhea" id="RHEA-COMP:9863"/>
        <dbReference type="Rhea" id="RHEA-COMP:11604"/>
        <dbReference type="ChEBI" id="CHEBI:15377"/>
        <dbReference type="ChEBI" id="CHEBI:29999"/>
        <dbReference type="ChEBI" id="CHEBI:43474"/>
        <dbReference type="ChEBI" id="CHEBI:83421"/>
        <dbReference type="EC" id="3.1.3.16"/>
    </reaction>
</comment>
<dbReference type="SMART" id="SM00404">
    <property type="entry name" value="PTPc_motif"/>
    <property type="match status" value="1"/>
</dbReference>
<evidence type="ECO:0000259" key="17">
    <source>
        <dbReference type="PROSITE" id="PS50056"/>
    </source>
</evidence>
<comment type="function">
    <text evidence="12">Protein phosphatase that mediates dephosphorylation of proteins phosphorylated on Tyr and Ser/Thr residues. In vitro, it can dephosphorylate p44-ERK1 (MAPK3) but not p54 SAPK-beta (MAPK10) in vitro. Able to enhance activation of JNK and p38 (MAPK14).</text>
</comment>
<dbReference type="EC" id="3.1.3.48" evidence="4"/>
<evidence type="ECO:0000256" key="9">
    <source>
        <dbReference type="ARBA" id="ARBA00023242"/>
    </source>
</evidence>
<dbReference type="Pfam" id="PF22784">
    <property type="entry name" value="PTP-SAK"/>
    <property type="match status" value="1"/>
</dbReference>
<dbReference type="InterPro" id="IPR000387">
    <property type="entry name" value="Tyr_Pase_dom"/>
</dbReference>
<dbReference type="InterPro" id="IPR050561">
    <property type="entry name" value="PTP"/>
</dbReference>
<reference evidence="18 19" key="2">
    <citation type="submission" date="2019-04" db="EMBL/GenBank/DDBJ databases">
        <title>The genome sequence of big-headed turtle.</title>
        <authorList>
            <person name="Gong S."/>
        </authorList>
    </citation>
    <scope>NUCLEOTIDE SEQUENCE [LARGE SCALE GENOMIC DNA]</scope>
    <source>
        <strain evidence="18">DO16091913</strain>
        <tissue evidence="18">Muscle</tissue>
    </source>
</reference>
<evidence type="ECO:0000256" key="5">
    <source>
        <dbReference type="ARBA" id="ARBA00013081"/>
    </source>
</evidence>
<evidence type="ECO:0000256" key="4">
    <source>
        <dbReference type="ARBA" id="ARBA00013064"/>
    </source>
</evidence>
<dbReference type="InterPro" id="IPR057023">
    <property type="entry name" value="PTP-SAK"/>
</dbReference>
<gene>
    <name evidence="18" type="ORF">DR999_PMT20618</name>
</gene>
<feature type="domain" description="Tyrosine-protein phosphatase" evidence="16">
    <location>
        <begin position="37"/>
        <end position="180"/>
    </location>
</feature>
<dbReference type="InterPro" id="IPR016130">
    <property type="entry name" value="Tyr_Pase_AS"/>
</dbReference>
<evidence type="ECO:0000256" key="7">
    <source>
        <dbReference type="ARBA" id="ARBA00022801"/>
    </source>
</evidence>
<dbReference type="PROSITE" id="PS00383">
    <property type="entry name" value="TYR_PHOSPHATASE_1"/>
    <property type="match status" value="1"/>
</dbReference>
<evidence type="ECO:0000256" key="15">
    <source>
        <dbReference type="SAM" id="SignalP"/>
    </source>
</evidence>
<dbReference type="CDD" id="cd14504">
    <property type="entry name" value="DUSP23"/>
    <property type="match status" value="1"/>
</dbReference>
<evidence type="ECO:0000256" key="3">
    <source>
        <dbReference type="ARBA" id="ARBA00008601"/>
    </source>
</evidence>
<keyword evidence="19" id="KW-1185">Reference proteome</keyword>
<dbReference type="Proteomes" id="UP000297703">
    <property type="component" value="Unassembled WGS sequence"/>
</dbReference>
<organism evidence="18 19">
    <name type="scientific">Platysternon megacephalum</name>
    <name type="common">big-headed turtle</name>
    <dbReference type="NCBI Taxonomy" id="55544"/>
    <lineage>
        <taxon>Eukaryota</taxon>
        <taxon>Metazoa</taxon>
        <taxon>Chordata</taxon>
        <taxon>Craniata</taxon>
        <taxon>Vertebrata</taxon>
        <taxon>Euteleostomi</taxon>
        <taxon>Archelosauria</taxon>
        <taxon>Testudinata</taxon>
        <taxon>Testudines</taxon>
        <taxon>Cryptodira</taxon>
        <taxon>Durocryptodira</taxon>
        <taxon>Testudinoidea</taxon>
        <taxon>Platysternidae</taxon>
        <taxon>Platysternon</taxon>
    </lineage>
</organism>
<dbReference type="SUPFAM" id="SSF52799">
    <property type="entry name" value="(Phosphotyrosine protein) phosphatases II"/>
    <property type="match status" value="1"/>
</dbReference>
<dbReference type="EC" id="3.1.3.16" evidence="5"/>
<evidence type="ECO:0000256" key="2">
    <source>
        <dbReference type="ARBA" id="ARBA00004514"/>
    </source>
</evidence>
<dbReference type="PROSITE" id="PS50056">
    <property type="entry name" value="TYR_PHOSPHATASE_2"/>
    <property type="match status" value="1"/>
</dbReference>
<feature type="chain" id="PRO_5020039952" description="Dual specificity protein phosphatase 23" evidence="15">
    <location>
        <begin position="34"/>
        <end position="180"/>
    </location>
</feature>
<feature type="signal peptide" evidence="15">
    <location>
        <begin position="1"/>
        <end position="33"/>
    </location>
</feature>
<evidence type="ECO:0000256" key="13">
    <source>
        <dbReference type="ARBA" id="ARBA00068789"/>
    </source>
</evidence>
<dbReference type="PROSITE" id="PS50054">
    <property type="entry name" value="TYR_PHOSPHATASE_DUAL"/>
    <property type="match status" value="1"/>
</dbReference>
<keyword evidence="7" id="KW-0378">Hydrolase</keyword>
<keyword evidence="15" id="KW-0732">Signal</keyword>
<dbReference type="FunFam" id="3.90.190.10:FF:000063">
    <property type="entry name" value="Dual specificity phosphatase 23"/>
    <property type="match status" value="1"/>
</dbReference>
<dbReference type="GO" id="GO:0005829">
    <property type="term" value="C:cytosol"/>
    <property type="evidence" value="ECO:0007669"/>
    <property type="project" value="UniProtKB-SubCell"/>
</dbReference>
<keyword evidence="6" id="KW-0963">Cytoplasm</keyword>